<dbReference type="EMBL" id="JBJXBP010000004">
    <property type="protein sequence ID" value="KAL3833335.1"/>
    <property type="molecule type" value="Genomic_DNA"/>
</dbReference>
<dbReference type="InterPro" id="IPR008801">
    <property type="entry name" value="RALF"/>
</dbReference>
<feature type="signal peptide" evidence="7">
    <location>
        <begin position="1"/>
        <end position="27"/>
    </location>
</feature>
<sequence length="128" mass="14492">MECYSLKPLLFSLTLLTIFLTLGSAQADHEFTTDTMDQWQNTASFYRQDLSEGVEEQISVDGGASSNRRSLFWGKAFHYYISYGALTANRVPCPPRSGRSYYTHNCYGARGPVHPYTRGCSAITRCRR</sequence>
<dbReference type="Pfam" id="PF05498">
    <property type="entry name" value="RALF"/>
    <property type="match status" value="1"/>
</dbReference>
<reference evidence="8 9" key="1">
    <citation type="submission" date="2024-12" db="EMBL/GenBank/DDBJ databases">
        <title>The unique morphological basis and parallel evolutionary history of personate flowers in Penstemon.</title>
        <authorList>
            <person name="Depatie T.H."/>
            <person name="Wessinger C.A."/>
        </authorList>
    </citation>
    <scope>NUCLEOTIDE SEQUENCE [LARGE SCALE GENOMIC DNA]</scope>
    <source>
        <strain evidence="8">WTNN_2</strain>
        <tissue evidence="8">Leaf</tissue>
    </source>
</reference>
<keyword evidence="6" id="KW-1015">Disulfide bond</keyword>
<evidence type="ECO:0000313" key="9">
    <source>
        <dbReference type="Proteomes" id="UP001634393"/>
    </source>
</evidence>
<dbReference type="PANTHER" id="PTHR33136">
    <property type="entry name" value="RAPID ALKALINIZATION FACTOR-LIKE"/>
    <property type="match status" value="1"/>
</dbReference>
<protein>
    <recommendedName>
        <fullName evidence="10">Protein RALF-like 34</fullName>
    </recommendedName>
</protein>
<accession>A0ABD3T9W4</accession>
<evidence type="ECO:0000256" key="7">
    <source>
        <dbReference type="SAM" id="SignalP"/>
    </source>
</evidence>
<evidence type="ECO:0000256" key="2">
    <source>
        <dbReference type="ARBA" id="ARBA00009178"/>
    </source>
</evidence>
<gene>
    <name evidence="8" type="ORF">ACJIZ3_008071</name>
</gene>
<organism evidence="8 9">
    <name type="scientific">Penstemon smallii</name>
    <dbReference type="NCBI Taxonomy" id="265156"/>
    <lineage>
        <taxon>Eukaryota</taxon>
        <taxon>Viridiplantae</taxon>
        <taxon>Streptophyta</taxon>
        <taxon>Embryophyta</taxon>
        <taxon>Tracheophyta</taxon>
        <taxon>Spermatophyta</taxon>
        <taxon>Magnoliopsida</taxon>
        <taxon>eudicotyledons</taxon>
        <taxon>Gunneridae</taxon>
        <taxon>Pentapetalae</taxon>
        <taxon>asterids</taxon>
        <taxon>lamiids</taxon>
        <taxon>Lamiales</taxon>
        <taxon>Plantaginaceae</taxon>
        <taxon>Cheloneae</taxon>
        <taxon>Penstemon</taxon>
    </lineage>
</organism>
<keyword evidence="3" id="KW-0964">Secreted</keyword>
<name>A0ABD3T9W4_9LAMI</name>
<evidence type="ECO:0000256" key="4">
    <source>
        <dbReference type="ARBA" id="ARBA00022702"/>
    </source>
</evidence>
<keyword evidence="5 7" id="KW-0732">Signal</keyword>
<dbReference type="Proteomes" id="UP001634393">
    <property type="component" value="Unassembled WGS sequence"/>
</dbReference>
<evidence type="ECO:0000256" key="1">
    <source>
        <dbReference type="ARBA" id="ARBA00004613"/>
    </source>
</evidence>
<evidence type="ECO:0000256" key="3">
    <source>
        <dbReference type="ARBA" id="ARBA00022525"/>
    </source>
</evidence>
<evidence type="ECO:0000313" key="8">
    <source>
        <dbReference type="EMBL" id="KAL3833335.1"/>
    </source>
</evidence>
<dbReference type="PANTHER" id="PTHR33136:SF6">
    <property type="entry name" value="PROTEIN RALF-LIKE 34"/>
    <property type="match status" value="1"/>
</dbReference>
<feature type="chain" id="PRO_5044872359" description="Protein RALF-like 34" evidence="7">
    <location>
        <begin position="28"/>
        <end position="128"/>
    </location>
</feature>
<keyword evidence="9" id="KW-1185">Reference proteome</keyword>
<dbReference type="GO" id="GO:0005576">
    <property type="term" value="C:extracellular region"/>
    <property type="evidence" value="ECO:0007669"/>
    <property type="project" value="UniProtKB-SubCell"/>
</dbReference>
<proteinExistence type="inferred from homology"/>
<dbReference type="GO" id="GO:0005179">
    <property type="term" value="F:hormone activity"/>
    <property type="evidence" value="ECO:0007669"/>
    <property type="project" value="UniProtKB-KW"/>
</dbReference>
<comment type="caution">
    <text evidence="8">The sequence shown here is derived from an EMBL/GenBank/DDBJ whole genome shotgun (WGS) entry which is preliminary data.</text>
</comment>
<dbReference type="AlphaFoldDB" id="A0ABD3T9W4"/>
<comment type="subcellular location">
    <subcellularLocation>
        <location evidence="1">Secreted</location>
    </subcellularLocation>
</comment>
<evidence type="ECO:0000256" key="6">
    <source>
        <dbReference type="ARBA" id="ARBA00023157"/>
    </source>
</evidence>
<evidence type="ECO:0008006" key="10">
    <source>
        <dbReference type="Google" id="ProtNLM"/>
    </source>
</evidence>
<keyword evidence="4" id="KW-0372">Hormone</keyword>
<comment type="similarity">
    <text evidence="2">Belongs to the plant rapid alkalinization factor (RALF) family.</text>
</comment>
<evidence type="ECO:0000256" key="5">
    <source>
        <dbReference type="ARBA" id="ARBA00022729"/>
    </source>
</evidence>